<protein>
    <recommendedName>
        <fullName evidence="1">HD-GYP domain-containing protein</fullName>
    </recommendedName>
</protein>
<proteinExistence type="predicted"/>
<dbReference type="EMBL" id="BLZR01000001">
    <property type="protein sequence ID" value="GFP77968.1"/>
    <property type="molecule type" value="Genomic_DNA"/>
</dbReference>
<reference evidence="2 3" key="1">
    <citation type="submission" date="2020-07" db="EMBL/GenBank/DDBJ databases">
        <title>A new beta-1,3-glucan-decomposing anaerobic bacterium isolated from anoxic soil subjected to biological soil disinfestation.</title>
        <authorList>
            <person name="Ueki A."/>
            <person name="Tonouchi A."/>
        </authorList>
    </citation>
    <scope>NUCLEOTIDE SEQUENCE [LARGE SCALE GENOMIC DNA]</scope>
    <source>
        <strain evidence="2 3">TW1</strain>
    </source>
</reference>
<dbReference type="Gene3D" id="1.10.3210.10">
    <property type="entry name" value="Hypothetical protein af1432"/>
    <property type="match status" value="1"/>
</dbReference>
<evidence type="ECO:0000313" key="2">
    <source>
        <dbReference type="EMBL" id="GFP77968.1"/>
    </source>
</evidence>
<evidence type="ECO:0000259" key="1">
    <source>
        <dbReference type="PROSITE" id="PS51832"/>
    </source>
</evidence>
<comment type="caution">
    <text evidence="2">The sequence shown here is derived from an EMBL/GenBank/DDBJ whole genome shotgun (WGS) entry which is preliminary data.</text>
</comment>
<gene>
    <name evidence="2" type="ORF">bsdtw1_04158</name>
</gene>
<dbReference type="CDD" id="cd00077">
    <property type="entry name" value="HDc"/>
    <property type="match status" value="1"/>
</dbReference>
<dbReference type="SUPFAM" id="SSF109604">
    <property type="entry name" value="HD-domain/PDEase-like"/>
    <property type="match status" value="1"/>
</dbReference>
<dbReference type="InterPro" id="IPR037522">
    <property type="entry name" value="HD_GYP_dom"/>
</dbReference>
<dbReference type="Pfam" id="PF13487">
    <property type="entry name" value="HD_5"/>
    <property type="match status" value="1"/>
</dbReference>
<feature type="domain" description="HD-GYP" evidence="1">
    <location>
        <begin position="116"/>
        <end position="312"/>
    </location>
</feature>
<dbReference type="Proteomes" id="UP000580568">
    <property type="component" value="Unassembled WGS sequence"/>
</dbReference>
<keyword evidence="3" id="KW-1185">Reference proteome</keyword>
<evidence type="ECO:0000313" key="3">
    <source>
        <dbReference type="Proteomes" id="UP000580568"/>
    </source>
</evidence>
<name>A0A6V8SRV9_9CLOT</name>
<dbReference type="PANTHER" id="PTHR43155">
    <property type="entry name" value="CYCLIC DI-GMP PHOSPHODIESTERASE PA4108-RELATED"/>
    <property type="match status" value="1"/>
</dbReference>
<dbReference type="SMART" id="SM00471">
    <property type="entry name" value="HDc"/>
    <property type="match status" value="1"/>
</dbReference>
<dbReference type="RefSeq" id="WP_183279297.1">
    <property type="nucleotide sequence ID" value="NZ_BLZR01000001.1"/>
</dbReference>
<organism evidence="2 3">
    <name type="scientific">Clostridium fungisolvens</name>
    <dbReference type="NCBI Taxonomy" id="1604897"/>
    <lineage>
        <taxon>Bacteria</taxon>
        <taxon>Bacillati</taxon>
        <taxon>Bacillota</taxon>
        <taxon>Clostridia</taxon>
        <taxon>Eubacteriales</taxon>
        <taxon>Clostridiaceae</taxon>
        <taxon>Clostridium</taxon>
    </lineage>
</organism>
<accession>A0A6V8SRV9</accession>
<dbReference type="PROSITE" id="PS51832">
    <property type="entry name" value="HD_GYP"/>
    <property type="match status" value="1"/>
</dbReference>
<dbReference type="AlphaFoldDB" id="A0A6V8SRV9"/>
<dbReference type="InterPro" id="IPR003607">
    <property type="entry name" value="HD/PDEase_dom"/>
</dbReference>
<dbReference type="PANTHER" id="PTHR43155:SF2">
    <property type="entry name" value="CYCLIC DI-GMP PHOSPHODIESTERASE PA4108"/>
    <property type="match status" value="1"/>
</dbReference>
<sequence length="353" mass="39747">MNIVQEISSRELQNGMIIAKDLVVNNSVLLTKGTEISENLAEKIKLNFPLIRLVIYTETNPSNSILFESRNSVKTVKIEESFNRMSSVAENIFYSIRESDKFNMSEVREICDGVMDELSETGLVIKNIIGEREENLYLTRHCVNVAAISSLIGKWLDLSKKEIVFLTYSALLHDIGKAKISPKILNKKTKLSNEEINHCHSHSALGYEIAKKIPYIDQSILFGILFHHEREDGSGYPLKVKGSQIPKFAKIIAIADIFDAMTSNRVYKNKECALVVLEEIKAEIFGKLDPTIGTIFINNILNYYIGELVVLNDGRIGKIVKIDLNSITKPWISINAEVINLMSNSTLKIVDIL</sequence>